<proteinExistence type="predicted"/>
<feature type="domain" description="Transposase zinc-ribbon" evidence="1">
    <location>
        <begin position="17"/>
        <end position="62"/>
    </location>
</feature>
<keyword evidence="3" id="KW-1185">Reference proteome</keyword>
<dbReference type="Proteomes" id="UP000297900">
    <property type="component" value="Unassembled WGS sequence"/>
</dbReference>
<name>A0A4Y8M9E0_9BACL</name>
<dbReference type="OrthoDB" id="9769409at2"/>
<dbReference type="Pfam" id="PF12760">
    <property type="entry name" value="Zn_ribbon_IS1595"/>
    <property type="match status" value="1"/>
</dbReference>
<reference evidence="2 3" key="1">
    <citation type="submission" date="2019-03" db="EMBL/GenBank/DDBJ databases">
        <title>Cohnella endophytica sp. nov., a novel endophytic bacterium isolated from bark of Sonneratia apetala.</title>
        <authorList>
            <person name="Tuo L."/>
        </authorList>
    </citation>
    <scope>NUCLEOTIDE SEQUENCE [LARGE SCALE GENOMIC DNA]</scope>
    <source>
        <strain evidence="2 3">CCTCC AB 208254</strain>
    </source>
</reference>
<evidence type="ECO:0000259" key="1">
    <source>
        <dbReference type="Pfam" id="PF12760"/>
    </source>
</evidence>
<accession>A0A4Y8M9E0</accession>
<evidence type="ECO:0000313" key="3">
    <source>
        <dbReference type="Proteomes" id="UP000297900"/>
    </source>
</evidence>
<evidence type="ECO:0000313" key="2">
    <source>
        <dbReference type="EMBL" id="TFE31745.1"/>
    </source>
</evidence>
<gene>
    <name evidence="2" type="ORF">E2980_01330</name>
</gene>
<dbReference type="AlphaFoldDB" id="A0A4Y8M9E0"/>
<comment type="caution">
    <text evidence="2">The sequence shown here is derived from an EMBL/GenBank/DDBJ whole genome shotgun (WGS) entry which is preliminary data.</text>
</comment>
<sequence length="307" mass="35491">MDDFLDFEHFCKKYDKEEACIDALFFARWPEGYCCPRCAHRRCYVIRSRRLPLYECSQCRAQTSLISGTIFEGTRTSLIHWFQAIFLHAAPEGTSAIRLASIIGSTYKTAWLICHKIRHAMSSSQSEELLSGLVRVNWGVYGRPHNPTIYRHPQEQPLLAGASIDKNDQITHLKIMQVAEEHLIYDRITPAGGREFVSRHVNSSTADISVVIQKFSRQRYFPIIQRCYQASQWINHIFNGIGPKHLQAYLDQFCFGFNMTKRDENIFGVLFHHCASTTTLKYPTLINRKNNSAMLKNDYFELLRKAG</sequence>
<dbReference type="InterPro" id="IPR024442">
    <property type="entry name" value="Transposase_Zn_ribbon"/>
</dbReference>
<dbReference type="RefSeq" id="WP_135150312.1">
    <property type="nucleotide sequence ID" value="NZ_SOMN01000001.1"/>
</dbReference>
<dbReference type="EMBL" id="SOMN01000001">
    <property type="protein sequence ID" value="TFE31745.1"/>
    <property type="molecule type" value="Genomic_DNA"/>
</dbReference>
<protein>
    <submittedName>
        <fullName evidence="2">Transposase</fullName>
    </submittedName>
</protein>
<organism evidence="2 3">
    <name type="scientific">Cohnella luojiensis</name>
    <dbReference type="NCBI Taxonomy" id="652876"/>
    <lineage>
        <taxon>Bacteria</taxon>
        <taxon>Bacillati</taxon>
        <taxon>Bacillota</taxon>
        <taxon>Bacilli</taxon>
        <taxon>Bacillales</taxon>
        <taxon>Paenibacillaceae</taxon>
        <taxon>Cohnella</taxon>
    </lineage>
</organism>